<evidence type="ECO:0000256" key="7">
    <source>
        <dbReference type="ARBA" id="ARBA00022833"/>
    </source>
</evidence>
<feature type="chain" id="PRO_5047190145" description="Murein endopeptidase K" evidence="12">
    <location>
        <begin position="34"/>
        <end position="186"/>
    </location>
</feature>
<keyword evidence="8" id="KW-0482">Metalloprotease</keyword>
<comment type="cofactor">
    <cofactor evidence="1">
        <name>Zn(2+)</name>
        <dbReference type="ChEBI" id="CHEBI:29105"/>
    </cofactor>
</comment>
<evidence type="ECO:0000256" key="1">
    <source>
        <dbReference type="ARBA" id="ARBA00001947"/>
    </source>
</evidence>
<evidence type="ECO:0000256" key="11">
    <source>
        <dbReference type="ARBA" id="ARBA00093666"/>
    </source>
</evidence>
<keyword evidence="4" id="KW-0479">Metal-binding</keyword>
<comment type="pathway">
    <text evidence="2">Cell wall biogenesis; cell wall polysaccharide biosynthesis.</text>
</comment>
<dbReference type="InterPro" id="IPR010275">
    <property type="entry name" value="MepK"/>
</dbReference>
<evidence type="ECO:0000256" key="9">
    <source>
        <dbReference type="ARBA" id="ARBA00023316"/>
    </source>
</evidence>
<dbReference type="InterPro" id="IPR006311">
    <property type="entry name" value="TAT_signal"/>
</dbReference>
<evidence type="ECO:0000256" key="4">
    <source>
        <dbReference type="ARBA" id="ARBA00022723"/>
    </source>
</evidence>
<keyword evidence="14" id="KW-1185">Reference proteome</keyword>
<keyword evidence="6" id="KW-0378">Hydrolase</keyword>
<accession>A0ABX1MSB9</accession>
<evidence type="ECO:0000256" key="12">
    <source>
        <dbReference type="SAM" id="SignalP"/>
    </source>
</evidence>
<comment type="caution">
    <text evidence="13">The sequence shown here is derived from an EMBL/GenBank/DDBJ whole genome shotgun (WGS) entry which is preliminary data.</text>
</comment>
<feature type="signal peptide" evidence="12">
    <location>
        <begin position="1"/>
        <end position="33"/>
    </location>
</feature>
<dbReference type="SUPFAM" id="SSF55166">
    <property type="entry name" value="Hedgehog/DD-peptidase"/>
    <property type="match status" value="1"/>
</dbReference>
<protein>
    <recommendedName>
        <fullName evidence="11">Murein endopeptidase K</fullName>
    </recommendedName>
</protein>
<keyword evidence="7" id="KW-0862">Zinc</keyword>
<dbReference type="EMBL" id="WTVR01000048">
    <property type="protein sequence ID" value="NMF90678.1"/>
    <property type="molecule type" value="Genomic_DNA"/>
</dbReference>
<dbReference type="Pfam" id="PF05951">
    <property type="entry name" value="Peptidase_M15_2"/>
    <property type="match status" value="1"/>
</dbReference>
<reference evidence="13 14" key="1">
    <citation type="submission" date="2019-12" db="EMBL/GenBank/DDBJ databases">
        <title>Comparative genomics gives insights into the taxonomy of the Azoarcus-Aromatoleum group and reveals separate origins of nif in the plant-associated Azoarcus and non-plant-associated Aromatoleum sub-groups.</title>
        <authorList>
            <person name="Lafos M."/>
            <person name="Maluk M."/>
            <person name="Batista M."/>
            <person name="Junghare M."/>
            <person name="Carmona M."/>
            <person name="Faoro H."/>
            <person name="Cruz L.M."/>
            <person name="Battistoni F."/>
            <person name="De Souza E."/>
            <person name="Pedrosa F."/>
            <person name="Chen W.-M."/>
            <person name="Poole P.S."/>
            <person name="Dixon R.A."/>
            <person name="James E.K."/>
        </authorList>
    </citation>
    <scope>NUCLEOTIDE SEQUENCE [LARGE SCALE GENOMIC DNA]</scope>
    <source>
        <strain evidence="13 14">ToN1</strain>
    </source>
</reference>
<comment type="similarity">
    <text evidence="10">Belongs to the peptidase M15 family.</text>
</comment>
<keyword evidence="3" id="KW-0645">Protease</keyword>
<dbReference type="Gene3D" id="3.30.1380.10">
    <property type="match status" value="1"/>
</dbReference>
<evidence type="ECO:0000256" key="8">
    <source>
        <dbReference type="ARBA" id="ARBA00023049"/>
    </source>
</evidence>
<evidence type="ECO:0000256" key="10">
    <source>
        <dbReference type="ARBA" id="ARBA00093448"/>
    </source>
</evidence>
<evidence type="ECO:0000256" key="3">
    <source>
        <dbReference type="ARBA" id="ARBA00022670"/>
    </source>
</evidence>
<dbReference type="Proteomes" id="UP000652074">
    <property type="component" value="Unassembled WGS sequence"/>
</dbReference>
<name>A0ABX1MSB9_9RHOO</name>
<sequence length="186" mass="20530">MSKNLHSVTARRRLLLKGLAALPLGLNFGKAQASVAEADCELCFRHTHTDENLRIVYRSGGIYLPSALERIDWLMRDFRTGDVARIDPRLLDILHTLRTTCGGESFEIISAFRSPVTNGMLHNADGKGVATRSLHMDGRAIDVRMPGFDTAALRDAALALQAGGVGYYRESDFVHLDTGRVRHWAG</sequence>
<keyword evidence="5 12" id="KW-0732">Signal</keyword>
<keyword evidence="9" id="KW-0961">Cell wall biogenesis/degradation</keyword>
<evidence type="ECO:0000256" key="2">
    <source>
        <dbReference type="ARBA" id="ARBA00004776"/>
    </source>
</evidence>
<dbReference type="PANTHER" id="PTHR37425">
    <property type="match status" value="1"/>
</dbReference>
<dbReference type="PANTHER" id="PTHR37425:SF1">
    <property type="entry name" value="OUTER MEMBRANE PROTEIN"/>
    <property type="match status" value="1"/>
</dbReference>
<dbReference type="InterPro" id="IPR009045">
    <property type="entry name" value="Zn_M74/Hedgehog-like"/>
</dbReference>
<dbReference type="PROSITE" id="PS51318">
    <property type="entry name" value="TAT"/>
    <property type="match status" value="1"/>
</dbReference>
<gene>
    <name evidence="13" type="ORF">GPA26_19590</name>
</gene>
<dbReference type="RefSeq" id="WP_169208013.1">
    <property type="nucleotide sequence ID" value="NZ_CP059560.1"/>
</dbReference>
<organism evidence="13 14">
    <name type="scientific">Aromatoleum petrolei</name>
    <dbReference type="NCBI Taxonomy" id="76116"/>
    <lineage>
        <taxon>Bacteria</taxon>
        <taxon>Pseudomonadati</taxon>
        <taxon>Pseudomonadota</taxon>
        <taxon>Betaproteobacteria</taxon>
        <taxon>Rhodocyclales</taxon>
        <taxon>Rhodocyclaceae</taxon>
        <taxon>Aromatoleum</taxon>
    </lineage>
</organism>
<proteinExistence type="inferred from homology"/>
<evidence type="ECO:0000313" key="14">
    <source>
        <dbReference type="Proteomes" id="UP000652074"/>
    </source>
</evidence>
<evidence type="ECO:0000256" key="5">
    <source>
        <dbReference type="ARBA" id="ARBA00022729"/>
    </source>
</evidence>
<evidence type="ECO:0000256" key="6">
    <source>
        <dbReference type="ARBA" id="ARBA00022801"/>
    </source>
</evidence>
<evidence type="ECO:0000313" key="13">
    <source>
        <dbReference type="EMBL" id="NMF90678.1"/>
    </source>
</evidence>